<dbReference type="EMBL" id="CBSX010000126">
    <property type="protein sequence ID" value="CDH06040.1"/>
    <property type="molecule type" value="Genomic_DNA"/>
</dbReference>
<dbReference type="Proteomes" id="UP000028483">
    <property type="component" value="Unassembled WGS sequence"/>
</dbReference>
<sequence>MQLSVINWRQKCIIDIKKYSLQSRVYEDVIFIFNKINLLVFLFEGWHVICIIEGSCSFNFLCRPTIRWKYAT</sequence>
<evidence type="ECO:0000313" key="2">
    <source>
        <dbReference type="Proteomes" id="UP000028483"/>
    </source>
</evidence>
<dbReference type="AlphaFoldDB" id="A0A077P4N7"/>
<protein>
    <submittedName>
        <fullName evidence="1">Uncharacterized protein</fullName>
    </submittedName>
</protein>
<name>A0A077P4N7_XENBV</name>
<comment type="caution">
    <text evidence="1">The sequence shown here is derived from an EMBL/GenBank/DDBJ whole genome shotgun (WGS) entry which is preliminary data.</text>
</comment>
<proteinExistence type="predicted"/>
<gene>
    <name evidence="1" type="ORF">XBO1_2110043</name>
</gene>
<accession>A0A077P4N7</accession>
<dbReference type="HOGENOM" id="CLU_2721358_0_0_6"/>
<reference evidence="1" key="1">
    <citation type="submission" date="2013-07" db="EMBL/GenBank/DDBJ databases">
        <title>Sub-species coevolution in mutualistic symbiosis.</title>
        <authorList>
            <person name="Murfin K."/>
            <person name="Klassen J."/>
            <person name="Lee M."/>
            <person name="Forst S."/>
            <person name="Stock P."/>
            <person name="Goodrich-Blair H."/>
        </authorList>
    </citation>
    <scope>NUCLEOTIDE SEQUENCE [LARGE SCALE GENOMIC DNA]</scope>
    <source>
        <strain evidence="1">Oregonense</strain>
    </source>
</reference>
<organism evidence="1 2">
    <name type="scientific">Xenorhabdus bovienii str. oregonense</name>
    <dbReference type="NCBI Taxonomy" id="1398202"/>
    <lineage>
        <taxon>Bacteria</taxon>
        <taxon>Pseudomonadati</taxon>
        <taxon>Pseudomonadota</taxon>
        <taxon>Gammaproteobacteria</taxon>
        <taxon>Enterobacterales</taxon>
        <taxon>Morganellaceae</taxon>
        <taxon>Xenorhabdus</taxon>
    </lineage>
</organism>
<evidence type="ECO:0000313" key="1">
    <source>
        <dbReference type="EMBL" id="CDH06040.1"/>
    </source>
</evidence>